<proteinExistence type="predicted"/>
<evidence type="ECO:0000313" key="4">
    <source>
        <dbReference type="EMBL" id="TQL16496.1"/>
    </source>
</evidence>
<keyword evidence="2" id="KW-0520">NAD</keyword>
<keyword evidence="1" id="KW-0560">Oxidoreductase</keyword>
<comment type="caution">
    <text evidence="4">The sequence shown here is derived from an EMBL/GenBank/DDBJ whole genome shotgun (WGS) entry which is preliminary data.</text>
</comment>
<keyword evidence="4" id="KW-0670">Pyruvate</keyword>
<dbReference type="Pfam" id="PF02826">
    <property type="entry name" value="2-Hacid_dh_C"/>
    <property type="match status" value="1"/>
</dbReference>
<dbReference type="InterPro" id="IPR006140">
    <property type="entry name" value="D-isomer_DH_NAD-bd"/>
</dbReference>
<organism evidence="4 5">
    <name type="scientific">Zymomonas mobilis</name>
    <dbReference type="NCBI Taxonomy" id="542"/>
    <lineage>
        <taxon>Bacteria</taxon>
        <taxon>Pseudomonadati</taxon>
        <taxon>Pseudomonadota</taxon>
        <taxon>Alphaproteobacteria</taxon>
        <taxon>Sphingomonadales</taxon>
        <taxon>Zymomonadaceae</taxon>
        <taxon>Zymomonas</taxon>
    </lineage>
</organism>
<dbReference type="CDD" id="cd12164">
    <property type="entry name" value="GDH_like_2"/>
    <property type="match status" value="1"/>
</dbReference>
<dbReference type="EMBL" id="VFOF01000001">
    <property type="protein sequence ID" value="TQL16496.1"/>
    <property type="molecule type" value="Genomic_DNA"/>
</dbReference>
<dbReference type="SUPFAM" id="SSF51735">
    <property type="entry name" value="NAD(P)-binding Rossmann-fold domains"/>
    <property type="match status" value="1"/>
</dbReference>
<gene>
    <name evidence="4" type="ORF">FBY58_0027</name>
</gene>
<evidence type="ECO:0000256" key="1">
    <source>
        <dbReference type="ARBA" id="ARBA00023002"/>
    </source>
</evidence>
<dbReference type="PANTHER" id="PTHR43333">
    <property type="entry name" value="2-HACID_DH_C DOMAIN-CONTAINING PROTEIN"/>
    <property type="match status" value="1"/>
</dbReference>
<dbReference type="GO" id="GO:0051287">
    <property type="term" value="F:NAD binding"/>
    <property type="evidence" value="ECO:0007669"/>
    <property type="project" value="InterPro"/>
</dbReference>
<dbReference type="OrthoDB" id="9787219at2"/>
<evidence type="ECO:0000313" key="5">
    <source>
        <dbReference type="Proteomes" id="UP000316887"/>
    </source>
</evidence>
<feature type="domain" description="D-isomer specific 2-hydroxyacid dehydrogenase NAD-binding" evidence="3">
    <location>
        <begin position="106"/>
        <end position="278"/>
    </location>
</feature>
<dbReference type="GO" id="GO:0016491">
    <property type="term" value="F:oxidoreductase activity"/>
    <property type="evidence" value="ECO:0007669"/>
    <property type="project" value="UniProtKB-KW"/>
</dbReference>
<evidence type="ECO:0000259" key="3">
    <source>
        <dbReference type="Pfam" id="PF02826"/>
    </source>
</evidence>
<sequence length="313" mass="34484">MNDSPILLATSLAAPLEKIWLQHLQAAMPEEKIITLDQVQDASAIEIALIANPPAGALGHFSNLKWIQSLWAGVENLLADKTLPDIPICRLIDPDLSQAMAETVVAAVMGVHRYFDIFKAQQQKKIWAQLPSRSTRDCQVTVLGLGEMGRVSAASLVSLGFVVKGWSRSKKTLKNIETYQGADGLREAVDRADILVNLLPLTDQTKGILSRNLYQYLAPDACLVNLGRGAHLIEADLLEYLDKSRMRHAVLDVFSIEPLPEDHVFWEHPRVTVLPHIAATTNPVSASSVIAKNIRLYRQNGMIPVGCNRSLGY</sequence>
<dbReference type="PANTHER" id="PTHR43333:SF1">
    <property type="entry name" value="D-ISOMER SPECIFIC 2-HYDROXYACID DEHYDROGENASE NAD-BINDING DOMAIN-CONTAINING PROTEIN"/>
    <property type="match status" value="1"/>
</dbReference>
<dbReference type="AlphaFoldDB" id="A0A542VYU1"/>
<dbReference type="Proteomes" id="UP000316887">
    <property type="component" value="Unassembled WGS sequence"/>
</dbReference>
<protein>
    <submittedName>
        <fullName evidence="4">Glyoxylate/hydroxypyruvate reductase A</fullName>
    </submittedName>
</protein>
<reference evidence="4 5" key="1">
    <citation type="submission" date="2019-06" db="EMBL/GenBank/DDBJ databases">
        <title>Genome sequencing of Zymomonas mobilis strains for genetic engineering and biofuel applications.</title>
        <authorList>
            <person name="Teravest M."/>
        </authorList>
    </citation>
    <scope>NUCLEOTIDE SEQUENCE [LARGE SCALE GENOMIC DNA]</scope>
    <source>
        <strain evidence="4 5">AN0101</strain>
    </source>
</reference>
<dbReference type="RefSeq" id="WP_141918772.1">
    <property type="nucleotide sequence ID" value="NZ_VFOF01000001.1"/>
</dbReference>
<dbReference type="InterPro" id="IPR036291">
    <property type="entry name" value="NAD(P)-bd_dom_sf"/>
</dbReference>
<name>A0A542VYU1_ZYMMB</name>
<dbReference type="Gene3D" id="3.40.50.720">
    <property type="entry name" value="NAD(P)-binding Rossmann-like Domain"/>
    <property type="match status" value="2"/>
</dbReference>
<accession>A0A542VYU1</accession>
<evidence type="ECO:0000256" key="2">
    <source>
        <dbReference type="ARBA" id="ARBA00023027"/>
    </source>
</evidence>